<dbReference type="RefSeq" id="WP_148594320.1">
    <property type="nucleotide sequence ID" value="NZ_CP042997.1"/>
</dbReference>
<name>A0A5B9W1I5_9BACT</name>
<evidence type="ECO:0000313" key="1">
    <source>
        <dbReference type="EMBL" id="QEH34388.1"/>
    </source>
</evidence>
<dbReference type="EMBL" id="CP042997">
    <property type="protein sequence ID" value="QEH34388.1"/>
    <property type="molecule type" value="Genomic_DNA"/>
</dbReference>
<evidence type="ECO:0000313" key="2">
    <source>
        <dbReference type="Proteomes" id="UP000324233"/>
    </source>
</evidence>
<keyword evidence="2" id="KW-1185">Reference proteome</keyword>
<organism evidence="1 2">
    <name type="scientific">Aquisphaera giovannonii</name>
    <dbReference type="NCBI Taxonomy" id="406548"/>
    <lineage>
        <taxon>Bacteria</taxon>
        <taxon>Pseudomonadati</taxon>
        <taxon>Planctomycetota</taxon>
        <taxon>Planctomycetia</taxon>
        <taxon>Isosphaerales</taxon>
        <taxon>Isosphaeraceae</taxon>
        <taxon>Aquisphaera</taxon>
    </lineage>
</organism>
<accession>A0A5B9W1I5</accession>
<dbReference type="Proteomes" id="UP000324233">
    <property type="component" value="Chromosome"/>
</dbReference>
<dbReference type="Gene3D" id="3.40.50.1010">
    <property type="entry name" value="5'-nuclease"/>
    <property type="match status" value="1"/>
</dbReference>
<reference evidence="1 2" key="1">
    <citation type="submission" date="2019-08" db="EMBL/GenBank/DDBJ databases">
        <title>Deep-cultivation of Planctomycetes and their phenomic and genomic characterization uncovers novel biology.</title>
        <authorList>
            <person name="Wiegand S."/>
            <person name="Jogler M."/>
            <person name="Boedeker C."/>
            <person name="Pinto D."/>
            <person name="Vollmers J."/>
            <person name="Rivas-Marin E."/>
            <person name="Kohn T."/>
            <person name="Peeters S.H."/>
            <person name="Heuer A."/>
            <person name="Rast P."/>
            <person name="Oberbeckmann S."/>
            <person name="Bunk B."/>
            <person name="Jeske O."/>
            <person name="Meyerdierks A."/>
            <person name="Storesund J.E."/>
            <person name="Kallscheuer N."/>
            <person name="Luecker S."/>
            <person name="Lage O.M."/>
            <person name="Pohl T."/>
            <person name="Merkel B.J."/>
            <person name="Hornburger P."/>
            <person name="Mueller R.-W."/>
            <person name="Bruemmer F."/>
            <person name="Labrenz M."/>
            <person name="Spormann A.M."/>
            <person name="Op den Camp H."/>
            <person name="Overmann J."/>
            <person name="Amann R."/>
            <person name="Jetten M.S.M."/>
            <person name="Mascher T."/>
            <person name="Medema M.H."/>
            <person name="Devos D.P."/>
            <person name="Kaster A.-K."/>
            <person name="Ovreas L."/>
            <person name="Rohde M."/>
            <person name="Galperin M.Y."/>
            <person name="Jogler C."/>
        </authorList>
    </citation>
    <scope>NUCLEOTIDE SEQUENCE [LARGE SCALE GENOMIC DNA]</scope>
    <source>
        <strain evidence="1 2">OJF2</strain>
    </source>
</reference>
<proteinExistence type="predicted"/>
<dbReference type="InterPro" id="IPR029060">
    <property type="entry name" value="PIN-like_dom_sf"/>
</dbReference>
<evidence type="ECO:0008006" key="3">
    <source>
        <dbReference type="Google" id="ProtNLM"/>
    </source>
</evidence>
<dbReference type="AlphaFoldDB" id="A0A5B9W1I5"/>
<dbReference type="SUPFAM" id="SSF88723">
    <property type="entry name" value="PIN domain-like"/>
    <property type="match status" value="1"/>
</dbReference>
<gene>
    <name evidence="1" type="ORF">OJF2_29270</name>
</gene>
<sequence>MSRLILLDAGPLGLVTNPKGDEVSRRCRAWLSGVIAAGNRVMIPEGADYEVRRELFRSGRRGGLDRLDRLAHQFGYLPVTTSVWRRAAEMWADARNAGHANADDSALDFDIILAAQADLAAREGSDAVVATTNVGHLGRFVDAREWESITA</sequence>
<protein>
    <recommendedName>
        <fullName evidence="3">PIN domain-containing protein</fullName>
    </recommendedName>
</protein>
<dbReference type="KEGG" id="agv:OJF2_29270"/>
<dbReference type="OrthoDB" id="286095at2"/>